<dbReference type="PANTHER" id="PTHR46954">
    <property type="entry name" value="C2H2-TYPE DOMAIN-CONTAINING PROTEIN"/>
    <property type="match status" value="1"/>
</dbReference>
<dbReference type="Proteomes" id="UP000789759">
    <property type="component" value="Unassembled WGS sequence"/>
</dbReference>
<accession>A0A9N9EU68</accession>
<name>A0A9N9EU68_9GLOM</name>
<dbReference type="EMBL" id="CAJVQA010009884">
    <property type="protein sequence ID" value="CAG8690874.1"/>
    <property type="molecule type" value="Genomic_DNA"/>
</dbReference>
<organism evidence="1 2">
    <name type="scientific">Cetraspora pellucida</name>
    <dbReference type="NCBI Taxonomy" id="1433469"/>
    <lineage>
        <taxon>Eukaryota</taxon>
        <taxon>Fungi</taxon>
        <taxon>Fungi incertae sedis</taxon>
        <taxon>Mucoromycota</taxon>
        <taxon>Glomeromycotina</taxon>
        <taxon>Glomeromycetes</taxon>
        <taxon>Diversisporales</taxon>
        <taxon>Gigasporaceae</taxon>
        <taxon>Cetraspora</taxon>
    </lineage>
</organism>
<protein>
    <submittedName>
        <fullName evidence="1">1531_t:CDS:1</fullName>
    </submittedName>
</protein>
<evidence type="ECO:0000313" key="1">
    <source>
        <dbReference type="EMBL" id="CAG8690874.1"/>
    </source>
</evidence>
<feature type="non-terminal residue" evidence="1">
    <location>
        <position position="129"/>
    </location>
</feature>
<gene>
    <name evidence="1" type="ORF">CPELLU_LOCUS11287</name>
</gene>
<evidence type="ECO:0000313" key="2">
    <source>
        <dbReference type="Proteomes" id="UP000789759"/>
    </source>
</evidence>
<comment type="caution">
    <text evidence="1">The sequence shown here is derived from an EMBL/GenBank/DDBJ whole genome shotgun (WGS) entry which is preliminary data.</text>
</comment>
<keyword evidence="2" id="KW-1185">Reference proteome</keyword>
<dbReference type="OrthoDB" id="2425766at2759"/>
<proteinExistence type="predicted"/>
<sequence>QLAIFIRSQYHSGTSLALHMKDLKLLTQNNHLNEILKLENIIKSIWVLLVDGDYLTVRTYAPYHSAYNSVEHSILIFLQKLAGIVLPADKYGFHLNSQGEVIDQELTKKNFKYASEVLCDLWNWDLIFG</sequence>
<dbReference type="PANTHER" id="PTHR46954:SF1">
    <property type="entry name" value="C2H2-TYPE DOMAIN-CONTAINING PROTEIN"/>
    <property type="match status" value="1"/>
</dbReference>
<dbReference type="AlphaFoldDB" id="A0A9N9EU68"/>
<reference evidence="1" key="1">
    <citation type="submission" date="2021-06" db="EMBL/GenBank/DDBJ databases">
        <authorList>
            <person name="Kallberg Y."/>
            <person name="Tangrot J."/>
            <person name="Rosling A."/>
        </authorList>
    </citation>
    <scope>NUCLEOTIDE SEQUENCE</scope>
    <source>
        <strain evidence="1">FL966</strain>
    </source>
</reference>